<name>U6M3I8_EIMMA</name>
<reference evidence="3" key="1">
    <citation type="submission" date="2013-10" db="EMBL/GenBank/DDBJ databases">
        <title>Genomic analysis of the causative agents of coccidiosis in chickens.</title>
        <authorList>
            <person name="Reid A.J."/>
            <person name="Blake D."/>
            <person name="Billington K."/>
            <person name="Browne H."/>
            <person name="Dunn M."/>
            <person name="Hung S."/>
            <person name="Kawahara F."/>
            <person name="Miranda-Saavedra D."/>
            <person name="Mourier T."/>
            <person name="Nagra H."/>
            <person name="Otto T.D."/>
            <person name="Rawlings N."/>
            <person name="Sanchez A."/>
            <person name="Sanders M."/>
            <person name="Subramaniam C."/>
            <person name="Tay Y."/>
            <person name="Dear P."/>
            <person name="Doerig C."/>
            <person name="Gruber A."/>
            <person name="Parkinson J."/>
            <person name="Shirley M."/>
            <person name="Wan K.L."/>
            <person name="Berriman M."/>
            <person name="Tomley F."/>
            <person name="Pain A."/>
        </authorList>
    </citation>
    <scope>NUCLEOTIDE SEQUENCE [LARGE SCALE GENOMIC DNA]</scope>
    <source>
        <strain evidence="3">Weybridge</strain>
    </source>
</reference>
<keyword evidence="2" id="KW-1133">Transmembrane helix</keyword>
<dbReference type="RefSeq" id="XP_013335445.1">
    <property type="nucleotide sequence ID" value="XM_013479991.1"/>
</dbReference>
<dbReference type="AlphaFoldDB" id="U6M3I8"/>
<feature type="compositionally biased region" description="Low complexity" evidence="1">
    <location>
        <begin position="405"/>
        <end position="416"/>
    </location>
</feature>
<dbReference type="GeneID" id="25339315"/>
<proteinExistence type="predicted"/>
<evidence type="ECO:0000313" key="4">
    <source>
        <dbReference type="Proteomes" id="UP000030763"/>
    </source>
</evidence>
<evidence type="ECO:0000256" key="2">
    <source>
        <dbReference type="SAM" id="Phobius"/>
    </source>
</evidence>
<evidence type="ECO:0000313" key="3">
    <source>
        <dbReference type="EMBL" id="CDJ58797.1"/>
    </source>
</evidence>
<gene>
    <name evidence="3" type="ORF">EMWEY_00053290</name>
</gene>
<reference evidence="3" key="2">
    <citation type="submission" date="2013-10" db="EMBL/GenBank/DDBJ databases">
        <authorList>
            <person name="Aslett M."/>
        </authorList>
    </citation>
    <scope>NUCLEOTIDE SEQUENCE [LARGE SCALE GENOMIC DNA]</scope>
    <source>
        <strain evidence="3">Weybridge</strain>
    </source>
</reference>
<feature type="transmembrane region" description="Helical" evidence="2">
    <location>
        <begin position="52"/>
        <end position="72"/>
    </location>
</feature>
<dbReference type="OrthoDB" id="348235at2759"/>
<feature type="compositionally biased region" description="Low complexity" evidence="1">
    <location>
        <begin position="449"/>
        <end position="458"/>
    </location>
</feature>
<feature type="region of interest" description="Disordered" evidence="1">
    <location>
        <begin position="662"/>
        <end position="812"/>
    </location>
</feature>
<accession>U6M3I8</accession>
<evidence type="ECO:0000256" key="1">
    <source>
        <dbReference type="SAM" id="MobiDB-lite"/>
    </source>
</evidence>
<keyword evidence="2" id="KW-0472">Membrane</keyword>
<keyword evidence="4" id="KW-1185">Reference proteome</keyword>
<dbReference type="Proteomes" id="UP000030763">
    <property type="component" value="Unassembled WGS sequence"/>
</dbReference>
<feature type="compositionally biased region" description="Pro residues" evidence="1">
    <location>
        <begin position="673"/>
        <end position="697"/>
    </location>
</feature>
<feature type="region of interest" description="Disordered" evidence="1">
    <location>
        <begin position="358"/>
        <end position="378"/>
    </location>
</feature>
<feature type="compositionally biased region" description="Basic and acidic residues" evidence="1">
    <location>
        <begin position="438"/>
        <end position="448"/>
    </location>
</feature>
<sequence length="812" mass="89899">MPLPTVAVAMPQENNTSLHPSAPRNMVVEQSLGDLQPSVTVWQQKQRQRSQLGAVNAALLAVVCLAVAFVVLQCVRNAPGSISFVSGGKRALSDSELEEPWMERCIENADEEGEEGGDAEAVQEETLTEGAGESKALQALEQLRCVVNLGLQTMPCLPFDKKAYLLVLLLAISTQELVLYGVYSTPQVELERQRTMDFILSVGKQAVAALEADDQRLTTRRRRRRMLKLLEQFRTARQQSNLDALAVEATISVYRITQCKEALHLLQSWVEGSTPIPRDVWVRALRVLSFTRQTGEGRLRADATANSWIEAAQAGLGFLRPNKVRKVQSHMSIEEQMRKLMPRYRRLARALVQSIESATTDQPLDHHVQAQSLQREEQGNHLLENRRKDLSQKGEQQENNEHQLFHQQQSPSSSHISDNDSAPRRISQPVAENQRNQPLEHHHEDLSRQGDQQQQKDNQTLHEQQHPSTSHISDNNDDSRPTSQPVVDQPATVTNSVLAHALHHPLPSPVPRQGPLLTTSNTLVNLPLLDPTQSSPADSQQNIPIAHAERWEQSPPHSTPSGYESQQATMAQEWSIFNSSTANSVLRADAPLFTPTVYRHQAGMQHHIHPVSSDASYVWWYAPSPFGFEVDSLAAFPRPLPLPRPIPAATLSPSGYIRTMFPLTASSTGSPTPRHPLPTPQFPSPRPSADPSRPPQPTEGLSLRFSRPILHSPPSDVPRHGPEPSALFSGSRRSIPSWRFEPPRAFWPPTGGGAQGDVHSPSPHSLVDLNPVMTLVAEAFPSAQSDSDSPTGSGQRQHLDQGWPHVPGSDRP</sequence>
<organism evidence="3 4">
    <name type="scientific">Eimeria maxima</name>
    <name type="common">Coccidian parasite</name>
    <dbReference type="NCBI Taxonomy" id="5804"/>
    <lineage>
        <taxon>Eukaryota</taxon>
        <taxon>Sar</taxon>
        <taxon>Alveolata</taxon>
        <taxon>Apicomplexa</taxon>
        <taxon>Conoidasida</taxon>
        <taxon>Coccidia</taxon>
        <taxon>Eucoccidiorida</taxon>
        <taxon>Eimeriorina</taxon>
        <taxon>Eimeriidae</taxon>
        <taxon>Eimeria</taxon>
    </lineage>
</organism>
<feature type="compositionally biased region" description="Polar residues" evidence="1">
    <location>
        <begin position="782"/>
        <end position="796"/>
    </location>
</feature>
<dbReference type="EMBL" id="HG719846">
    <property type="protein sequence ID" value="CDJ58797.1"/>
    <property type="molecule type" value="Genomic_DNA"/>
</dbReference>
<evidence type="ECO:0008006" key="5">
    <source>
        <dbReference type="Google" id="ProtNLM"/>
    </source>
</evidence>
<feature type="compositionally biased region" description="Basic and acidic residues" evidence="1">
    <location>
        <begin position="390"/>
        <end position="404"/>
    </location>
</feature>
<feature type="compositionally biased region" description="Basic and acidic residues" evidence="1">
    <location>
        <begin position="363"/>
        <end position="378"/>
    </location>
</feature>
<keyword evidence="2" id="KW-0812">Transmembrane</keyword>
<dbReference type="OMA" id="RCIENAD"/>
<protein>
    <recommendedName>
        <fullName evidence="5">Transmembrane protein</fullName>
    </recommendedName>
</protein>
<dbReference type="VEuPathDB" id="ToxoDB:EMWEY_00053290"/>
<feature type="region of interest" description="Disordered" evidence="1">
    <location>
        <begin position="390"/>
        <end position="487"/>
    </location>
</feature>